<gene>
    <name evidence="2" type="ORF">NPA09_00300</name>
</gene>
<reference evidence="2" key="1">
    <citation type="submission" date="2022-07" db="EMBL/GenBank/DDBJ databases">
        <title>Complete genome of Mycoplasma equigenitalium type strain T37.</title>
        <authorList>
            <person name="Spergser J."/>
        </authorList>
    </citation>
    <scope>NUCLEOTIDE SEQUENCE</scope>
    <source>
        <strain evidence="2">T37</strain>
    </source>
</reference>
<dbReference type="EMBL" id="CP101808">
    <property type="protein sequence ID" value="UUD37007.1"/>
    <property type="molecule type" value="Genomic_DNA"/>
</dbReference>
<dbReference type="PANTHER" id="PTHR11895:SF151">
    <property type="entry name" value="GLUTAMYL-TRNA(GLN) AMIDOTRANSFERASE SUBUNIT A"/>
    <property type="match status" value="1"/>
</dbReference>
<dbReference type="SUPFAM" id="SSF75304">
    <property type="entry name" value="Amidase signature (AS) enzymes"/>
    <property type="match status" value="1"/>
</dbReference>
<evidence type="ECO:0000313" key="2">
    <source>
        <dbReference type="EMBL" id="UUD37007.1"/>
    </source>
</evidence>
<dbReference type="NCBIfam" id="NF005517">
    <property type="entry name" value="PRK07139.1"/>
    <property type="match status" value="1"/>
</dbReference>
<evidence type="ECO:0000313" key="3">
    <source>
        <dbReference type="Proteomes" id="UP001059576"/>
    </source>
</evidence>
<dbReference type="InterPro" id="IPR000120">
    <property type="entry name" value="Amidase"/>
</dbReference>
<name>A0ABY5J177_9BACT</name>
<dbReference type="Pfam" id="PF01425">
    <property type="entry name" value="Amidase"/>
    <property type="match status" value="1"/>
</dbReference>
<keyword evidence="3" id="KW-1185">Reference proteome</keyword>
<dbReference type="RefSeq" id="WP_129722543.1">
    <property type="nucleotide sequence ID" value="NZ_CP101808.1"/>
</dbReference>
<dbReference type="Gene3D" id="3.90.1300.10">
    <property type="entry name" value="Amidase signature (AS) domain"/>
    <property type="match status" value="1"/>
</dbReference>
<dbReference type="PANTHER" id="PTHR11895">
    <property type="entry name" value="TRANSAMIDASE"/>
    <property type="match status" value="1"/>
</dbReference>
<accession>A0ABY5J177</accession>
<dbReference type="InterPro" id="IPR023631">
    <property type="entry name" value="Amidase_dom"/>
</dbReference>
<dbReference type="Proteomes" id="UP001059576">
    <property type="component" value="Chromosome"/>
</dbReference>
<dbReference type="InterPro" id="IPR036928">
    <property type="entry name" value="AS_sf"/>
</dbReference>
<protein>
    <submittedName>
        <fullName evidence="2">Amidase family protein</fullName>
    </submittedName>
</protein>
<proteinExistence type="predicted"/>
<sequence length="436" mass="48385">MLVKGDIKKALKELKNDNNNAVMAVLNYKNSHKGILENTIFTIKDVFATDFEKTQASSKILENFEPGYTADCVRLLIEAGATPVAKVHNDELALGGTGTFSAFGIVKNPLDSTRYVGGSSCGSAATLTKNIGFALGSDTGDSVRLPASFVGKVGYKPSYGAVSRYGMFPYASSLDTVSYFAHDVSDIATISKVLFKVTGNDMTNRVVKVDKVKLLKPKKIAVLDFRSHLVPYVKDALNDLTRKLKYQQISLDFVEFDTNIANSIKAVYDIISYSEASSNLANLNGIAFGNRKEQNEWQDTYKQTRKSGFGKMVQRRLTLGSLFLKEENQKDLFLRAAKVRRIYKDYMNKYLENYDLVIYPASNGIAPKFDSEKLVTFVDWILTGANLIGNPSLTIPFGKHNNLPFSLAIDSKLYNDEKLLSYALFIEKVINFEGGK</sequence>
<evidence type="ECO:0000259" key="1">
    <source>
        <dbReference type="Pfam" id="PF01425"/>
    </source>
</evidence>
<organism evidence="2 3">
    <name type="scientific">Mycoplasmopsis equigenitalium</name>
    <dbReference type="NCBI Taxonomy" id="114883"/>
    <lineage>
        <taxon>Bacteria</taxon>
        <taxon>Bacillati</taxon>
        <taxon>Mycoplasmatota</taxon>
        <taxon>Mycoplasmoidales</taxon>
        <taxon>Metamycoplasmataceae</taxon>
        <taxon>Mycoplasmopsis</taxon>
    </lineage>
</organism>
<feature type="domain" description="Amidase" evidence="1">
    <location>
        <begin position="27"/>
        <end position="420"/>
    </location>
</feature>